<protein>
    <submittedName>
        <fullName evidence="2">Dockerin type I repeat-containing protein</fullName>
    </submittedName>
</protein>
<dbReference type="PROSITE" id="PS51766">
    <property type="entry name" value="DOCKERIN"/>
    <property type="match status" value="1"/>
</dbReference>
<dbReference type="InterPro" id="IPR018247">
    <property type="entry name" value="EF_Hand_1_Ca_BS"/>
</dbReference>
<sequence>MEKLLCGKEKDIFLFFLLVLALTLSFSGSVLAKENSEPQLVNHIPAGTDINILLNAGALKDAMSQNILGNSDNGILTQNHIKKCDVNGDGAVNIFDVVTIINFVQEKVLPTAAQKLAADANDDGVINIFDVVHAVNVVIGKIPEDTPPNGDLYKDYGVVTEVVKKNIISDEIEQIKVLSENGEEAIFSLDTDKVKLLYQSLPGGRADLKVDDFIKFSVNERNEIDGLKILATICDEAIAAPNVNDADLSDYIDEDSMKFICQIEDSNKNNSRIKVDGFWRTFTDETIIFNGYYSKGTDSDNPEAIVQEKSDFLRWAEDLDRALWAYVQLNDKGLYVEYVYIYEEIALETQHGLVLGKYMKNDDYWIDLNANGTIKSYELKNPGDWAENSLVGYSILNNILNVNHVLFEPDVFAEGADLYREEGSCGSIADNHYALVTDTDAEANAFEINNRWYYADNRTVIYDYSDWFAGGGNPRFSDDLQEIKRGDYVIFLNNNNNNRKLSNGVNLLIKMNNISEIPGTEYLPPDEDDPEEIPGTIYGVITEICNLNPDSRVITEIKVLNSEGTEAIYKIDTAKVKLIYPQEEGSNENDVNINDFIKFNVNEDNEINNLTILAQLDGHIIVSPSTTGKSTNLGDYIDENNEKYIVSLQDGDIDKKRIKVDGNWLNVKDDTVIFNSGEFIDDKAELIKAGDLIEWAKDLGAAASAYVEFKGTTVKYIYVNDDIPPVGAVDYVLVVDNYKKSGVPWVQIDVKGIAQNYAIKGTVPAEFAIYEYSIRSNKFIGKTIAFDPDEDFTCYEVVSVNKIDNAIEYRKADGTTAWINTDKDSIMYDYTDFYWDGDDLFISPAFAPSVRVTRSGLKLILVMIIRKLLTCLPSLLTLTDNRLVIGW</sequence>
<dbReference type="CDD" id="cd14256">
    <property type="entry name" value="Dockerin_I"/>
    <property type="match status" value="1"/>
</dbReference>
<dbReference type="InterPro" id="IPR016134">
    <property type="entry name" value="Dockerin_dom"/>
</dbReference>
<name>A0ABT1Y646_9FIRM</name>
<dbReference type="PROSITE" id="PS00018">
    <property type="entry name" value="EF_HAND_1"/>
    <property type="match status" value="2"/>
</dbReference>
<dbReference type="RefSeq" id="WP_257913840.1">
    <property type="nucleotide sequence ID" value="NZ_JANPWE010000006.1"/>
</dbReference>
<organism evidence="2 3">
    <name type="scientific">Dehalobacterium formicoaceticum</name>
    <dbReference type="NCBI Taxonomy" id="51515"/>
    <lineage>
        <taxon>Bacteria</taxon>
        <taxon>Bacillati</taxon>
        <taxon>Bacillota</taxon>
        <taxon>Clostridia</taxon>
        <taxon>Eubacteriales</taxon>
        <taxon>Peptococcaceae</taxon>
        <taxon>Dehalobacterium</taxon>
    </lineage>
</organism>
<accession>A0ABT1Y646</accession>
<dbReference type="Pfam" id="PF00404">
    <property type="entry name" value="Dockerin_1"/>
    <property type="match status" value="1"/>
</dbReference>
<dbReference type="Proteomes" id="UP001524944">
    <property type="component" value="Unassembled WGS sequence"/>
</dbReference>
<gene>
    <name evidence="2" type="ORF">NVS47_12715</name>
</gene>
<dbReference type="EMBL" id="JANPWE010000006">
    <property type="protein sequence ID" value="MCR6546360.1"/>
    <property type="molecule type" value="Genomic_DNA"/>
</dbReference>
<feature type="domain" description="Dockerin" evidence="1">
    <location>
        <begin position="79"/>
        <end position="144"/>
    </location>
</feature>
<evidence type="ECO:0000259" key="1">
    <source>
        <dbReference type="PROSITE" id="PS51766"/>
    </source>
</evidence>
<reference evidence="2 3" key="1">
    <citation type="submission" date="2022-08" db="EMBL/GenBank/DDBJ databases">
        <title>Proteogenomics of the novel Dehalobacterium formicoaceticum strain EZ94 highlights a key role of methyltransferases during anaerobic dichloromethane degradation.</title>
        <authorList>
            <person name="Wasmund K."/>
        </authorList>
    </citation>
    <scope>NUCLEOTIDE SEQUENCE [LARGE SCALE GENOMIC DNA]</scope>
    <source>
        <strain evidence="2 3">EZ94</strain>
    </source>
</reference>
<evidence type="ECO:0000313" key="3">
    <source>
        <dbReference type="Proteomes" id="UP001524944"/>
    </source>
</evidence>
<keyword evidence="3" id="KW-1185">Reference proteome</keyword>
<comment type="caution">
    <text evidence="2">The sequence shown here is derived from an EMBL/GenBank/DDBJ whole genome shotgun (WGS) entry which is preliminary data.</text>
</comment>
<dbReference type="InterPro" id="IPR002105">
    <property type="entry name" value="Dockerin_1_rpt"/>
</dbReference>
<dbReference type="SUPFAM" id="SSF63446">
    <property type="entry name" value="Type I dockerin domain"/>
    <property type="match status" value="1"/>
</dbReference>
<dbReference type="Gene3D" id="1.10.1330.10">
    <property type="entry name" value="Dockerin domain"/>
    <property type="match status" value="1"/>
</dbReference>
<evidence type="ECO:0000313" key="2">
    <source>
        <dbReference type="EMBL" id="MCR6546360.1"/>
    </source>
</evidence>
<dbReference type="InterPro" id="IPR036439">
    <property type="entry name" value="Dockerin_dom_sf"/>
</dbReference>
<proteinExistence type="predicted"/>